<evidence type="ECO:0000256" key="1">
    <source>
        <dbReference type="SAM" id="MobiDB-lite"/>
    </source>
</evidence>
<name>A0ABW0CRJ2_STRCD</name>
<accession>A0ABW0CRJ2</accession>
<dbReference type="EMBL" id="JBHSKM010000022">
    <property type="protein sequence ID" value="MFC5217793.1"/>
    <property type="molecule type" value="Genomic_DNA"/>
</dbReference>
<dbReference type="InterPro" id="IPR045701">
    <property type="entry name" value="DUF6059"/>
</dbReference>
<dbReference type="Pfam" id="PF19534">
    <property type="entry name" value="DUF6059"/>
    <property type="match status" value="1"/>
</dbReference>
<comment type="caution">
    <text evidence="2">The sequence shown here is derived from an EMBL/GenBank/DDBJ whole genome shotgun (WGS) entry which is preliminary data.</text>
</comment>
<evidence type="ECO:0000313" key="3">
    <source>
        <dbReference type="Proteomes" id="UP001596263"/>
    </source>
</evidence>
<evidence type="ECO:0000313" key="2">
    <source>
        <dbReference type="EMBL" id="MFC5217793.1"/>
    </source>
</evidence>
<feature type="region of interest" description="Disordered" evidence="1">
    <location>
        <begin position="70"/>
        <end position="95"/>
    </location>
</feature>
<gene>
    <name evidence="2" type="ORF">ACFPQ9_28570</name>
</gene>
<dbReference type="RefSeq" id="WP_380859351.1">
    <property type="nucleotide sequence ID" value="NZ_JBHSKM010000022.1"/>
</dbReference>
<protein>
    <submittedName>
        <fullName evidence="2">DUF6059 family protein</fullName>
    </submittedName>
</protein>
<sequence length="95" mass="10644">MRSVLPWRYRALVLLNGCWKALKAYGSLWIAPGHPEYTALVLRSGDPPPGHPERRGAGIPLTAEERALERRMYEDTGGKRKRLPPGDELRGRGTP</sequence>
<reference evidence="3" key="1">
    <citation type="journal article" date="2019" name="Int. J. Syst. Evol. Microbiol.">
        <title>The Global Catalogue of Microorganisms (GCM) 10K type strain sequencing project: providing services to taxonomists for standard genome sequencing and annotation.</title>
        <authorList>
            <consortium name="The Broad Institute Genomics Platform"/>
            <consortium name="The Broad Institute Genome Sequencing Center for Infectious Disease"/>
            <person name="Wu L."/>
            <person name="Ma J."/>
        </authorList>
    </citation>
    <scope>NUCLEOTIDE SEQUENCE [LARGE SCALE GENOMIC DNA]</scope>
    <source>
        <strain evidence="3">KCTC 42586</strain>
    </source>
</reference>
<organism evidence="2 3">
    <name type="scientific">Streptomyces coerulescens</name>
    <dbReference type="NCBI Taxonomy" id="29304"/>
    <lineage>
        <taxon>Bacteria</taxon>
        <taxon>Bacillati</taxon>
        <taxon>Actinomycetota</taxon>
        <taxon>Actinomycetes</taxon>
        <taxon>Kitasatosporales</taxon>
        <taxon>Streptomycetaceae</taxon>
        <taxon>Streptomyces</taxon>
    </lineage>
</organism>
<dbReference type="Proteomes" id="UP001596263">
    <property type="component" value="Unassembled WGS sequence"/>
</dbReference>
<proteinExistence type="predicted"/>
<keyword evidence="3" id="KW-1185">Reference proteome</keyword>